<feature type="domain" description="Cadherin" evidence="5">
    <location>
        <begin position="1808"/>
        <end position="1899"/>
    </location>
</feature>
<feature type="domain" description="PA14" evidence="6">
    <location>
        <begin position="2048"/>
        <end position="2209"/>
    </location>
</feature>
<dbReference type="GO" id="GO:0007156">
    <property type="term" value="P:homophilic cell adhesion via plasma membrane adhesion molecules"/>
    <property type="evidence" value="ECO:0007669"/>
    <property type="project" value="InterPro"/>
</dbReference>
<dbReference type="InterPro" id="IPR013517">
    <property type="entry name" value="FG-GAP"/>
</dbReference>
<evidence type="ECO:0008006" key="8">
    <source>
        <dbReference type="Google" id="ProtNLM"/>
    </source>
</evidence>
<evidence type="ECO:0000259" key="5">
    <source>
        <dbReference type="PROSITE" id="PS50268"/>
    </source>
</evidence>
<dbReference type="InterPro" id="IPR028994">
    <property type="entry name" value="Integrin_alpha_N"/>
</dbReference>
<dbReference type="InterPro" id="IPR002126">
    <property type="entry name" value="Cadherin-like_dom"/>
</dbReference>
<dbReference type="InterPro" id="IPR036278">
    <property type="entry name" value="Sialidase_sf"/>
</dbReference>
<sequence>MSLNNNYYYIYYDVHSESYGGWYDEDTETGYASFLSSSYAHFYHQASNESGFSPQSDTYVPYSISNDLVYLGPNGSEAKGYFTSDGDYGIFVNPLDSYNYSQGTLFIGTADSSVSNSDLNGNYHFNYYYSYSDSTPNLSYGTATFYGNGTGSYSISAAESSLYTSQSGSFTYSVSSDGKVTATLGGYGFTGVMQEDGSLLSMVSTAPTNSGTNEQVIITAGKMTSSAPDLTGNSYYAIGSYDDNVFLFSSDLTSNTFSNTLEHYQNVNGFVTSGSYSIDSNGKVTVTRSDGEKEYGFVTADERFIITMDRSYTSDNSMGFSYMILDDSSAPNNSAPSDLSLSNNTVIEESSGATVGTLSATDSDSSDSHTFAIISDSSNKFEISGTTLKLKSGYSADYETASYHYLTIRATDSAGATYDENLYLYVTDISEVKSDVSEGSSDLPSSINTTGYINIGSSATGYIGYSYDADWFEVELTGGVTYRVDIEGSDTNKGTLSNPTLNGIYSSSSSYQSGSWDGNSGTGNNAQETITPSSSGSYYISAGSSGTGTYTVSIDTLSNIIANNSAPTDISLSNNSVDEGSSGASIGTLSATDSDSGDSHSFSIVSDSSGLFTISNTTLKLASGSSADYETATSHSLTLRVTDSAGSTYDEIFTISINDISEIKSDVSEGNDDLPNSASTSGYITIGSSVTGTIGYSNDADAYAIDLTAGTTYQVDVEGADTNKGTLANPTLNGIYNSSGIYQSGSWDGNSGTGYNAQETFTPSSSGTYYISVGSWATGTYTVSIAEDAGNSSPTDINLNNSSVSENNPGATIGTLSATDPDSNDSHTFSIVTDSSGLFEISGTTLRLKSGSSADYETANSHSLTIRTTDSAGNSYDESVTVTVTDVVEDLGSVSQVTKFLASDAQSYDYFGRSIAIDGNYAIVGAYGEDTGGSAAGAAYIFQTSDGGTTWTEAAKIQASDAQTSDYFGSSVAIDGNYAIVGAYQEDTGGSSAGAAYIFQTSDGGATWTEAAKVQASDAQPYEFFGYSVAIDGNYAIVGAYRENTGGSSAGAAYVFQTSDGGTTWAEAAKIQASDAQAYDNFGGSVAINGNYAIVGASGEDTGAYYAGAAYVFQTSDGGTTWTEAAKLQASDAQAYDEFGLSVAIDGNYAIVGAYGEDTGGSAAGAAYIFQTSDGGTTWTEAAKIQASDAQTDDSFGRSVAIDGNYAIVGAWGEDTGGSGAGAAYIFQTSDGGTTWTEAAKLQASDAQAYDEFGLSVAIDGNYAIVGAYGEDTGGSSAGAAYLFSLPTTNQTPTDISLSNSSIAENSTGAIVGTLSATDPDSNDSHTFSIVTDSSGLFEISGTTLRLKSGSSADYETANSHSLTIRTTDSAGNRYDESVTVTVTDVVEDSSNISQLTKILASDAQTDDHFGRSVAVDGNYAIISADYEDTGGSAAGAAYIFQTSDGGTTWTEAAKIQASDAQTDDSFGRSVAIDGNYAIVGAWGEDTGGSGAGAAYIFQTSDGGTTWTEAAKIQASDAQIYDYFGQSVAIDGNYAIVGAYGENTGGLNAGAAYIFQTSDGGTTWTEAAKIQASDAQTDDSFGYSVAIDGNYAIVGAYEEDTVGVMAGAAYIFQTSDGGTTWTEAAKIQASDAQTSDYFGYSVAIDGNYAIVGAWGEDTGGESAGAAYVFQTSDGGTTWTETAKIQASDSQIYDYFGHSVAIDGNYAIVSAWGEDTGGSAAGAAYVFQTSDGGTTWTEAAKIQASDSQIYDYFGLSVAIDGNYAIVGAEGEDTGGSGAGAAYVFSLPTNNSAPTDIILSNSSIAENSTGAIVGTLSATDPDSNDSHTFSIVTDSSGLFEISNTTLQLVSGNSCDYETATSHDLTVRVTDSAGTTYDETVTITVTDVNENSINTDDYSPFNPGALTVGSSLTGTVNAEHDTDWFSVTLTAGTTYQVDVKGSDSGAGTLTNPTLNGIHDSNGWYISGSYDANSGNGNDAQESFTPSSDGTYYLVAGSHLTGTYTISIAEAGSITVTDDYAATTSTTGTLNVGSTATGSIEESLDSDWFAVTLSSGSIYTVDVEGSATSKGTLSDPTLYGVYDSSGSLIPLTGDTDSGTGANAQKTFVPTSDGTYYLSVSSLGTGSYSVGVSEQTSGDDYASTTSTSGQLSVGSSVTGSVEESYDTDWFAIYLTGGTSYQVDVEGSDTSKGTLANPTLFGIHDSDGTFISKSYDGNSGTGFNAQEIFTPITSGVYYISAGSHVTGSYTVGVDFA</sequence>
<dbReference type="PANTHER" id="PTHR36220">
    <property type="entry name" value="UNNAMED PRODUCT"/>
    <property type="match status" value="1"/>
</dbReference>
<evidence type="ECO:0000256" key="3">
    <source>
        <dbReference type="ARBA" id="ARBA00023180"/>
    </source>
</evidence>
<keyword evidence="1" id="KW-0732">Signal</keyword>
<dbReference type="GO" id="GO:0005509">
    <property type="term" value="F:calcium ion binding"/>
    <property type="evidence" value="ECO:0007669"/>
    <property type="project" value="InterPro"/>
</dbReference>
<evidence type="ECO:0000256" key="1">
    <source>
        <dbReference type="ARBA" id="ARBA00022729"/>
    </source>
</evidence>
<dbReference type="InterPro" id="IPR037524">
    <property type="entry name" value="PA14/GLEYA"/>
</dbReference>
<dbReference type="SUPFAM" id="SSF49313">
    <property type="entry name" value="Cadherin-like"/>
    <property type="match status" value="5"/>
</dbReference>
<feature type="domain" description="Cadherin" evidence="5">
    <location>
        <begin position="578"/>
        <end position="677"/>
    </location>
</feature>
<proteinExistence type="predicted"/>
<organism evidence="7">
    <name type="scientific">Magnetococcus massalia (strain MO-1)</name>
    <dbReference type="NCBI Taxonomy" id="451514"/>
    <lineage>
        <taxon>Bacteria</taxon>
        <taxon>Pseudomonadati</taxon>
        <taxon>Pseudomonadota</taxon>
        <taxon>Magnetococcia</taxon>
        <taxon>Magnetococcales</taxon>
        <taxon>Magnetococcaceae</taxon>
        <taxon>Magnetococcus</taxon>
    </lineage>
</organism>
<feature type="domain" description="Cadherin" evidence="5">
    <location>
        <begin position="352"/>
        <end position="446"/>
    </location>
</feature>
<keyword evidence="2" id="KW-0677">Repeat</keyword>
<dbReference type="Gene3D" id="2.130.10.10">
    <property type="entry name" value="YVTN repeat-like/Quinoprotein amine dehydrogenase"/>
    <property type="match status" value="1"/>
</dbReference>
<evidence type="ECO:0000259" key="6">
    <source>
        <dbReference type="PROSITE" id="PS51820"/>
    </source>
</evidence>
<dbReference type="EMBL" id="LO017727">
    <property type="protein sequence ID" value="CRH07569.1"/>
    <property type="molecule type" value="Genomic_DNA"/>
</dbReference>
<dbReference type="Pfam" id="PF00028">
    <property type="entry name" value="Cadherin"/>
    <property type="match status" value="4"/>
</dbReference>
<feature type="domain" description="Cadherin" evidence="5">
    <location>
        <begin position="1309"/>
        <end position="1393"/>
    </location>
</feature>
<feature type="region of interest" description="Disordered" evidence="4">
    <location>
        <begin position="568"/>
        <end position="599"/>
    </location>
</feature>
<dbReference type="CDD" id="cd11304">
    <property type="entry name" value="Cadherin_repeat"/>
    <property type="match status" value="5"/>
</dbReference>
<dbReference type="SMART" id="SM00112">
    <property type="entry name" value="CA"/>
    <property type="match status" value="5"/>
</dbReference>
<dbReference type="Pfam" id="PF14312">
    <property type="entry name" value="FG-GAP_2"/>
    <property type="match status" value="14"/>
</dbReference>
<dbReference type="PANTHER" id="PTHR36220:SF1">
    <property type="entry name" value="GAMMA TUBULIN COMPLEX COMPONENT C-TERMINAL DOMAIN-CONTAINING PROTEIN"/>
    <property type="match status" value="1"/>
</dbReference>
<keyword evidence="3" id="KW-0325">Glycoprotein</keyword>
<name>A0A1S7LN22_MAGMO</name>
<dbReference type="PROSITE" id="PS51820">
    <property type="entry name" value="PA14"/>
    <property type="match status" value="1"/>
</dbReference>
<dbReference type="GO" id="GO:0016020">
    <property type="term" value="C:membrane"/>
    <property type="evidence" value="ECO:0007669"/>
    <property type="project" value="InterPro"/>
</dbReference>
<protein>
    <recommendedName>
        <fullName evidence="8">Cadherin domain-containing protein</fullName>
    </recommendedName>
</protein>
<feature type="domain" description="Cadherin" evidence="5">
    <location>
        <begin position="796"/>
        <end position="900"/>
    </location>
</feature>
<dbReference type="InterPro" id="IPR007280">
    <property type="entry name" value="Peptidase_C_arc/bac"/>
</dbReference>
<dbReference type="PROSITE" id="PS51470">
    <property type="entry name" value="FG_GAP"/>
    <property type="match status" value="3"/>
</dbReference>
<feature type="region of interest" description="Disordered" evidence="4">
    <location>
        <begin position="790"/>
        <end position="819"/>
    </location>
</feature>
<dbReference type="SUPFAM" id="SSF50939">
    <property type="entry name" value="Sialidases"/>
    <property type="match status" value="2"/>
</dbReference>
<accession>A0A1S7LN22</accession>
<dbReference type="InterPro" id="IPR013519">
    <property type="entry name" value="Int_alpha_beta-p"/>
</dbReference>
<dbReference type="SMART" id="SM00191">
    <property type="entry name" value="Int_alpha"/>
    <property type="match status" value="14"/>
</dbReference>
<feature type="region of interest" description="Disordered" evidence="4">
    <location>
        <begin position="2129"/>
        <end position="2152"/>
    </location>
</feature>
<dbReference type="Gene3D" id="2.130.10.130">
    <property type="entry name" value="Integrin alpha, N-terminal"/>
    <property type="match status" value="3"/>
</dbReference>
<feature type="region of interest" description="Disordered" evidence="4">
    <location>
        <begin position="515"/>
        <end position="534"/>
    </location>
</feature>
<evidence type="ECO:0000256" key="2">
    <source>
        <dbReference type="ARBA" id="ARBA00022737"/>
    </source>
</evidence>
<evidence type="ECO:0000313" key="7">
    <source>
        <dbReference type="EMBL" id="CRH07569.1"/>
    </source>
</evidence>
<feature type="compositionally biased region" description="Polar residues" evidence="4">
    <location>
        <begin position="568"/>
        <end position="592"/>
    </location>
</feature>
<dbReference type="Gene3D" id="2.60.120.380">
    <property type="match status" value="5"/>
</dbReference>
<feature type="compositionally biased region" description="Polar residues" evidence="4">
    <location>
        <begin position="516"/>
        <end position="528"/>
    </location>
</feature>
<dbReference type="Pfam" id="PF04151">
    <property type="entry name" value="PPC"/>
    <property type="match status" value="2"/>
</dbReference>
<dbReference type="Gene3D" id="2.60.40.60">
    <property type="entry name" value="Cadherins"/>
    <property type="match status" value="4"/>
</dbReference>
<dbReference type="PROSITE" id="PS50268">
    <property type="entry name" value="CADHERIN_2"/>
    <property type="match status" value="5"/>
</dbReference>
<feature type="compositionally biased region" description="Low complexity" evidence="4">
    <location>
        <begin position="2138"/>
        <end position="2152"/>
    </location>
</feature>
<reference evidence="7" key="1">
    <citation type="submission" date="2015-04" db="EMBL/GenBank/DDBJ databases">
        <authorList>
            <person name="Syromyatnikov M.Y."/>
            <person name="Popov V.N."/>
        </authorList>
    </citation>
    <scope>NUCLEOTIDE SEQUENCE</scope>
    <source>
        <strain evidence="7">MO-1</strain>
    </source>
</reference>
<dbReference type="Gene3D" id="2.120.10.10">
    <property type="match status" value="1"/>
</dbReference>
<dbReference type="InterPro" id="IPR015943">
    <property type="entry name" value="WD40/YVTN_repeat-like_dom_sf"/>
</dbReference>
<dbReference type="InterPro" id="IPR015919">
    <property type="entry name" value="Cadherin-like_sf"/>
</dbReference>
<dbReference type="CDD" id="cd15482">
    <property type="entry name" value="Sialidase_non-viral"/>
    <property type="match status" value="2"/>
</dbReference>
<dbReference type="SUPFAM" id="SSF110296">
    <property type="entry name" value="Oligoxyloglucan reducing end-specific cellobiohydrolase"/>
    <property type="match status" value="1"/>
</dbReference>
<gene>
    <name evidence="7" type="ORF">MAGMO_3432</name>
</gene>
<evidence type="ECO:0000256" key="4">
    <source>
        <dbReference type="SAM" id="MobiDB-lite"/>
    </source>
</evidence>